<dbReference type="Proteomes" id="UP000042958">
    <property type="component" value="Unassembled WGS sequence"/>
</dbReference>
<accession>A0A0F7TNR0</accession>
<protein>
    <recommendedName>
        <fullName evidence="5">GPI anchored protein</fullName>
    </recommendedName>
</protein>
<gene>
    <name evidence="3" type="ORF">PMG11_06162</name>
</gene>
<evidence type="ECO:0000256" key="2">
    <source>
        <dbReference type="SAM" id="SignalP"/>
    </source>
</evidence>
<reference evidence="4" key="1">
    <citation type="journal article" date="2015" name="Genome Announc.">
        <title>Draft genome sequence of the fungus Penicillium brasilianum MG11.</title>
        <authorList>
            <person name="Horn F."/>
            <person name="Linde J."/>
            <person name="Mattern D.J."/>
            <person name="Walther G."/>
            <person name="Guthke R."/>
            <person name="Brakhage A.A."/>
            <person name="Valiante V."/>
        </authorList>
    </citation>
    <scope>NUCLEOTIDE SEQUENCE [LARGE SCALE GENOMIC DNA]</scope>
    <source>
        <strain evidence="4">MG11</strain>
    </source>
</reference>
<dbReference type="AlphaFoldDB" id="A0A0F7TNR0"/>
<organism evidence="3 4">
    <name type="scientific">Penicillium brasilianum</name>
    <dbReference type="NCBI Taxonomy" id="104259"/>
    <lineage>
        <taxon>Eukaryota</taxon>
        <taxon>Fungi</taxon>
        <taxon>Dikarya</taxon>
        <taxon>Ascomycota</taxon>
        <taxon>Pezizomycotina</taxon>
        <taxon>Eurotiomycetes</taxon>
        <taxon>Eurotiomycetidae</taxon>
        <taxon>Eurotiales</taxon>
        <taxon>Aspergillaceae</taxon>
        <taxon>Penicillium</taxon>
    </lineage>
</organism>
<sequence>MKVTGMLLALAASASAIEPQRRDTATAATATSTEDPSSFNIGQISSALANLQMNTTASANFGNISPPPKSLIPEILSVVPVTVLWELINAQSRSSLASAFSAGSTPAWYSSLPADVKSYMSVVKSQISGGALTATTGLAYETTATTTTATTASTGTGTGTTGRETGTASTGATSTSKGLAPSQPTGLTASVIGALGVLGLVLVL</sequence>
<dbReference type="EMBL" id="CDHK01000005">
    <property type="protein sequence ID" value="CEJ57471.1"/>
    <property type="molecule type" value="Genomic_DNA"/>
</dbReference>
<evidence type="ECO:0000313" key="3">
    <source>
        <dbReference type="EMBL" id="CEJ57471.1"/>
    </source>
</evidence>
<feature type="region of interest" description="Disordered" evidence="1">
    <location>
        <begin position="149"/>
        <end position="181"/>
    </location>
</feature>
<dbReference type="OrthoDB" id="5419608at2759"/>
<evidence type="ECO:0000256" key="1">
    <source>
        <dbReference type="SAM" id="MobiDB-lite"/>
    </source>
</evidence>
<keyword evidence="2" id="KW-0732">Signal</keyword>
<feature type="signal peptide" evidence="2">
    <location>
        <begin position="1"/>
        <end position="16"/>
    </location>
</feature>
<keyword evidence="4" id="KW-1185">Reference proteome</keyword>
<evidence type="ECO:0008006" key="5">
    <source>
        <dbReference type="Google" id="ProtNLM"/>
    </source>
</evidence>
<name>A0A0F7TNR0_PENBI</name>
<evidence type="ECO:0000313" key="4">
    <source>
        <dbReference type="Proteomes" id="UP000042958"/>
    </source>
</evidence>
<feature type="chain" id="PRO_5002522506" description="GPI anchored protein" evidence="2">
    <location>
        <begin position="17"/>
        <end position="204"/>
    </location>
</feature>
<feature type="compositionally biased region" description="Low complexity" evidence="1">
    <location>
        <begin position="149"/>
        <end position="176"/>
    </location>
</feature>
<proteinExistence type="predicted"/>